<protein>
    <submittedName>
        <fullName evidence="2">Uncharacterized protein</fullName>
    </submittedName>
</protein>
<comment type="caution">
    <text evidence="2">The sequence shown here is derived from an EMBL/GenBank/DDBJ whole genome shotgun (WGS) entry which is preliminary data.</text>
</comment>
<gene>
    <name evidence="2" type="ORF">PR048_001409</name>
</gene>
<proteinExistence type="predicted"/>
<dbReference type="EMBL" id="JARBHB010000001">
    <property type="protein sequence ID" value="KAJ8896067.1"/>
    <property type="molecule type" value="Genomic_DNA"/>
</dbReference>
<accession>A0ABQ9IHD9</accession>
<sequence length="870" mass="97350">MFYIVNEVRSKKRNEIVDEPVNAASFPGKGYHMQTHHCLIRKEVPNECRVLRNKNRTSARVTCSEAKHGSTPGSFLHWLGISRRYTWLRHWSSGPRLAVAMATAGVSAELRSARPTDEFPPPPPPFYHTTNSSFGTKFLHWLLHRCEDTPSLTELHVIEAHNCEVFLYWRRVTQGVPHNVWSNDKRIAKLDGFCFHQTFEDWTGSKMYLMFDGLSHSESCTTKINAKKLKITNNCWKRTTVAERLACSPATKAIRVQSPAGSLRIFACGNRAKRCRWSAGFLRELPFPPPFHSDTAPYSYQSPPLPLKTSMLRAQVNFLNIVATCRWQQTPLDERCTSVYVAIIPNVIHYPRRHLNFDAQLVLGGSRDLSRLGAIVFSAGPHTLPDRSDPQGGSGPTWNYPAPFLESSSSTPSRSYDVLLHRHCGFLRWLLHRCEDTPSLIELHVIVAHNCEVFPFWCRVTQGVSHKAWPNDKRIAKPDNSVVRPAVLDLKSFLFFVVSCSTTHRVHNFAKSNCTCSHKRKRKQFKSLLTLVDAGLRSLRQGGKPALVVRQPLQQWLELACDKEIGWSRFLSVQEQFLHVAICMQNLVHYRTEAQARISRPKQISRSKAGDVSFQESSARVAVTLANKDSYWKRTGTCLIKRMAGNTRLAHCLSTILTCENPVTRPGIESRFALVGGKPSSRSAPMAPKSIVNFSPTDASNVNVYLRVYISHGIRVAAMRASEGTATLSLAPAGGGADNSMFRGTWRAIENRNYTTTGQTLAFHNTVYTTSLIPQPESPQRIPKLEIFLSISKRCRPGPQEESPCHPGATLMAMLAASVPPVVILVTMLPVSISAVILLARVLAIVATSQNFWKLPTYRMSLCGSPALAG</sequence>
<reference evidence="2 3" key="1">
    <citation type="submission" date="2023-02" db="EMBL/GenBank/DDBJ databases">
        <title>LHISI_Scaffold_Assembly.</title>
        <authorList>
            <person name="Stuart O.P."/>
            <person name="Cleave R."/>
            <person name="Magrath M.J.L."/>
            <person name="Mikheyev A.S."/>
        </authorList>
    </citation>
    <scope>NUCLEOTIDE SEQUENCE [LARGE SCALE GENOMIC DNA]</scope>
    <source>
        <strain evidence="2">Daus_M_001</strain>
        <tissue evidence="2">Leg muscle</tissue>
    </source>
</reference>
<keyword evidence="1" id="KW-0472">Membrane</keyword>
<evidence type="ECO:0000256" key="1">
    <source>
        <dbReference type="SAM" id="Phobius"/>
    </source>
</evidence>
<name>A0ABQ9IHD9_9NEOP</name>
<organism evidence="2 3">
    <name type="scientific">Dryococelus australis</name>
    <dbReference type="NCBI Taxonomy" id="614101"/>
    <lineage>
        <taxon>Eukaryota</taxon>
        <taxon>Metazoa</taxon>
        <taxon>Ecdysozoa</taxon>
        <taxon>Arthropoda</taxon>
        <taxon>Hexapoda</taxon>
        <taxon>Insecta</taxon>
        <taxon>Pterygota</taxon>
        <taxon>Neoptera</taxon>
        <taxon>Polyneoptera</taxon>
        <taxon>Phasmatodea</taxon>
        <taxon>Verophasmatodea</taxon>
        <taxon>Anareolatae</taxon>
        <taxon>Phasmatidae</taxon>
        <taxon>Eurycanthinae</taxon>
        <taxon>Dryococelus</taxon>
    </lineage>
</organism>
<feature type="transmembrane region" description="Helical" evidence="1">
    <location>
        <begin position="822"/>
        <end position="844"/>
    </location>
</feature>
<keyword evidence="3" id="KW-1185">Reference proteome</keyword>
<dbReference type="Proteomes" id="UP001159363">
    <property type="component" value="Chromosome 1"/>
</dbReference>
<keyword evidence="1" id="KW-0812">Transmembrane</keyword>
<evidence type="ECO:0000313" key="3">
    <source>
        <dbReference type="Proteomes" id="UP001159363"/>
    </source>
</evidence>
<evidence type="ECO:0000313" key="2">
    <source>
        <dbReference type="EMBL" id="KAJ8896067.1"/>
    </source>
</evidence>
<keyword evidence="1" id="KW-1133">Transmembrane helix</keyword>